<gene>
    <name evidence="2" type="ORF">CPEL01642_LOCUS3171</name>
</gene>
<proteinExistence type="predicted"/>
<dbReference type="EMBL" id="HBEY01006468">
    <property type="protein sequence ID" value="CAD8599841.1"/>
    <property type="molecule type" value="Transcribed_RNA"/>
</dbReference>
<protein>
    <submittedName>
        <fullName evidence="2">Uncharacterized protein</fullName>
    </submittedName>
</protein>
<sequence>MLAYLSALPSFPLPSDLTIRSTWPAIELNTRRVAVQFALLTVSAALVPKRAGAFENRLPPDELELKYKSPRTPGPKPTDLGPRKGYALKPCIDGKPHCFSTSPEEFEDNDLFNTDSGQAAEWLVTPFTYTKSLADAFEDLKGAIAIYPPGQRGIDGGGFKLITETATTNGAYLYVQFESLRKGYVDDMEFALSNGILNIRTSSRLGYLDLGVNAKRFNWFAQRLGQLNGWKTTPILSQAHEEYFALNRVSNKDMLIEAQGAVPNMEQK</sequence>
<feature type="region of interest" description="Disordered" evidence="1">
    <location>
        <begin position="62"/>
        <end position="83"/>
    </location>
</feature>
<evidence type="ECO:0000313" key="2">
    <source>
        <dbReference type="EMBL" id="CAD8599841.1"/>
    </source>
</evidence>
<dbReference type="AlphaFoldDB" id="A0A7S0L2B3"/>
<dbReference type="PANTHER" id="PTHR34801">
    <property type="entry name" value="EXPRESSED PROTEIN"/>
    <property type="match status" value="1"/>
</dbReference>
<evidence type="ECO:0000256" key="1">
    <source>
        <dbReference type="SAM" id="MobiDB-lite"/>
    </source>
</evidence>
<organism evidence="2">
    <name type="scientific">Coccolithus braarudii</name>
    <dbReference type="NCBI Taxonomy" id="221442"/>
    <lineage>
        <taxon>Eukaryota</taxon>
        <taxon>Haptista</taxon>
        <taxon>Haptophyta</taxon>
        <taxon>Prymnesiophyceae</taxon>
        <taxon>Coccolithales</taxon>
        <taxon>Coccolithaceae</taxon>
        <taxon>Coccolithus</taxon>
    </lineage>
</organism>
<name>A0A7S0L2B3_9EUKA</name>
<accession>A0A7S0L2B3</accession>
<dbReference type="Pfam" id="PF07386">
    <property type="entry name" value="DUF1499"/>
    <property type="match status" value="1"/>
</dbReference>
<dbReference type="InterPro" id="IPR010865">
    <property type="entry name" value="DUF1499"/>
</dbReference>
<reference evidence="2" key="1">
    <citation type="submission" date="2021-01" db="EMBL/GenBank/DDBJ databases">
        <authorList>
            <person name="Corre E."/>
            <person name="Pelletier E."/>
            <person name="Niang G."/>
            <person name="Scheremetjew M."/>
            <person name="Finn R."/>
            <person name="Kale V."/>
            <person name="Holt S."/>
            <person name="Cochrane G."/>
            <person name="Meng A."/>
            <person name="Brown T."/>
            <person name="Cohen L."/>
        </authorList>
    </citation>
    <scope>NUCLEOTIDE SEQUENCE</scope>
    <source>
        <strain evidence="2">PLY182g</strain>
    </source>
</reference>
<dbReference type="PANTHER" id="PTHR34801:SF6">
    <property type="entry name" value="SLL1620 PROTEIN"/>
    <property type="match status" value="1"/>
</dbReference>